<sequence>MIGINGWASKIDSESPPATLRAGGTKAADARNRVEQLTLIQRLERIFAAIRPTDSPALAADFVTNSLSTRPAVFNDDPDNVCTYSSNHIKTWMQLLTPASPITSCQKKALEACFEIVKMLKELFRHNTSLYTYLRT</sequence>
<keyword evidence="2" id="KW-1185">Reference proteome</keyword>
<protein>
    <submittedName>
        <fullName evidence="1 3">Uncharacterized protein</fullName>
    </submittedName>
</protein>
<organism evidence="2 3">
    <name type="scientific">Toxocara canis</name>
    <name type="common">Canine roundworm</name>
    <dbReference type="NCBI Taxonomy" id="6265"/>
    <lineage>
        <taxon>Eukaryota</taxon>
        <taxon>Metazoa</taxon>
        <taxon>Ecdysozoa</taxon>
        <taxon>Nematoda</taxon>
        <taxon>Chromadorea</taxon>
        <taxon>Rhabditida</taxon>
        <taxon>Spirurina</taxon>
        <taxon>Ascaridomorpha</taxon>
        <taxon>Ascaridoidea</taxon>
        <taxon>Toxocaridae</taxon>
        <taxon>Toxocara</taxon>
    </lineage>
</organism>
<reference evidence="1 2" key="2">
    <citation type="submission" date="2018-11" db="EMBL/GenBank/DDBJ databases">
        <authorList>
            <consortium name="Pathogen Informatics"/>
        </authorList>
    </citation>
    <scope>NUCLEOTIDE SEQUENCE [LARGE SCALE GENOMIC DNA]</scope>
</reference>
<evidence type="ECO:0000313" key="3">
    <source>
        <dbReference type="WBParaSite" id="TCNE_0001824401-mRNA-1"/>
    </source>
</evidence>
<dbReference type="EMBL" id="UYWY01025289">
    <property type="protein sequence ID" value="VDM49561.1"/>
    <property type="molecule type" value="Genomic_DNA"/>
</dbReference>
<proteinExistence type="predicted"/>
<gene>
    <name evidence="1" type="ORF">TCNE_LOCUS18240</name>
</gene>
<dbReference type="WBParaSite" id="TCNE_0001824401-mRNA-1">
    <property type="protein sequence ID" value="TCNE_0001824401-mRNA-1"/>
    <property type="gene ID" value="TCNE_0001824401"/>
</dbReference>
<reference evidence="3" key="1">
    <citation type="submission" date="2016-06" db="UniProtKB">
        <authorList>
            <consortium name="WormBaseParasite"/>
        </authorList>
    </citation>
    <scope>IDENTIFICATION</scope>
</reference>
<dbReference type="Proteomes" id="UP000050794">
    <property type="component" value="Unassembled WGS sequence"/>
</dbReference>
<evidence type="ECO:0000313" key="2">
    <source>
        <dbReference type="Proteomes" id="UP000050794"/>
    </source>
</evidence>
<accession>A0A183VBX0</accession>
<name>A0A183VBX0_TOXCA</name>
<dbReference type="AlphaFoldDB" id="A0A183VBX0"/>
<evidence type="ECO:0000313" key="1">
    <source>
        <dbReference type="EMBL" id="VDM49561.1"/>
    </source>
</evidence>